<reference evidence="1 2" key="1">
    <citation type="submission" date="2020-04" db="EMBL/GenBank/DDBJ databases">
        <title>Genome-Wide Identification of 5-Methylcytosine Sites in Bacterial Genomes By High-Throughput Sequencing of MspJI Restriction Fragments.</title>
        <authorList>
            <person name="Wu V."/>
        </authorList>
    </citation>
    <scope>NUCLEOTIDE SEQUENCE [LARGE SCALE GENOMIC DNA]</scope>
    <source>
        <strain evidence="1 2">NEB122</strain>
    </source>
</reference>
<proteinExistence type="predicted"/>
<name>A0A7Z2V7P4_XANCA</name>
<dbReference type="PANTHER" id="PTHR37816:SF2">
    <property type="entry name" value="DNA TOPOLOGY MODULATION PROTEIN FLAR-RELATED PROTEIN"/>
    <property type="match status" value="1"/>
</dbReference>
<evidence type="ECO:0000313" key="2">
    <source>
        <dbReference type="Proteomes" id="UP000503498"/>
    </source>
</evidence>
<dbReference type="InterPro" id="IPR027417">
    <property type="entry name" value="P-loop_NTPase"/>
</dbReference>
<dbReference type="InterPro" id="IPR052922">
    <property type="entry name" value="Cytidylate_Kinase-2"/>
</dbReference>
<evidence type="ECO:0000313" key="1">
    <source>
        <dbReference type="EMBL" id="QJD66519.1"/>
    </source>
</evidence>
<accession>A0A7Z2V7P4</accession>
<dbReference type="PANTHER" id="PTHR37816">
    <property type="entry name" value="YALI0E33011P"/>
    <property type="match status" value="1"/>
</dbReference>
<reference evidence="1 2" key="2">
    <citation type="submission" date="2020-04" db="EMBL/GenBank/DDBJ databases">
        <authorList>
            <person name="Fomenkov A."/>
            <person name="Anton B.P."/>
            <person name="Roberts R.J."/>
        </authorList>
    </citation>
    <scope>NUCLEOTIDE SEQUENCE [LARGE SCALE GENOMIC DNA]</scope>
    <source>
        <strain evidence="1 2">NEB122</strain>
    </source>
</reference>
<dbReference type="SUPFAM" id="SSF52540">
    <property type="entry name" value="P-loop containing nucleoside triphosphate hydrolases"/>
    <property type="match status" value="1"/>
</dbReference>
<dbReference type="AlphaFoldDB" id="A0A7Z2V7P4"/>
<gene>
    <name evidence="1" type="ORF">HG421_01480</name>
</gene>
<dbReference type="Proteomes" id="UP000503498">
    <property type="component" value="Chromosome"/>
</dbReference>
<protein>
    <submittedName>
        <fullName evidence="1">AAA family ATPase</fullName>
    </submittedName>
</protein>
<organism evidence="1 2">
    <name type="scientific">Xanthomonas campestris pv. badrii</name>
    <dbReference type="NCBI Taxonomy" id="149696"/>
    <lineage>
        <taxon>Bacteria</taxon>
        <taxon>Pseudomonadati</taxon>
        <taxon>Pseudomonadota</taxon>
        <taxon>Gammaproteobacteria</taxon>
        <taxon>Lysobacterales</taxon>
        <taxon>Lysobacteraceae</taxon>
        <taxon>Xanthomonas</taxon>
    </lineage>
</organism>
<sequence>MNLEDLGPRICLLGPSNSGKSTLAQAIGQARGCVPVHLDQLHHLPTTAWTPRPRQDFIALHAAALVRERWVMEGNYLGCLPQRLARATGIIVLDVPILTRLVRYLRRSWCDPHRQGAPDGASNRVTWAMLRHIAMVEPGKQARLWRLVDAAALPKIVLPGSAAIDGFYRSERLQRPSLGS</sequence>
<dbReference type="EMBL" id="CP051651">
    <property type="protein sequence ID" value="QJD66519.1"/>
    <property type="molecule type" value="Genomic_DNA"/>
</dbReference>
<dbReference type="Gene3D" id="3.40.50.300">
    <property type="entry name" value="P-loop containing nucleotide triphosphate hydrolases"/>
    <property type="match status" value="1"/>
</dbReference>